<comment type="caution">
    <text evidence="5">The sequence shown here is derived from an EMBL/GenBank/DDBJ whole genome shotgun (WGS) entry which is preliminary data.</text>
</comment>
<dbReference type="GO" id="GO:0032259">
    <property type="term" value="P:methylation"/>
    <property type="evidence" value="ECO:0007669"/>
    <property type="project" value="UniProtKB-KW"/>
</dbReference>
<evidence type="ECO:0000256" key="3">
    <source>
        <dbReference type="ARBA" id="ARBA00022691"/>
    </source>
</evidence>
<dbReference type="EMBL" id="LAZR01032804">
    <property type="protein sequence ID" value="KKL49869.1"/>
    <property type="molecule type" value="Genomic_DNA"/>
</dbReference>
<evidence type="ECO:0000256" key="1">
    <source>
        <dbReference type="ARBA" id="ARBA00022603"/>
    </source>
</evidence>
<evidence type="ECO:0000313" key="5">
    <source>
        <dbReference type="EMBL" id="KKL49869.1"/>
    </source>
</evidence>
<dbReference type="CDD" id="cd02440">
    <property type="entry name" value="AdoMet_MTases"/>
    <property type="match status" value="1"/>
</dbReference>
<organism evidence="5">
    <name type="scientific">marine sediment metagenome</name>
    <dbReference type="NCBI Taxonomy" id="412755"/>
    <lineage>
        <taxon>unclassified sequences</taxon>
        <taxon>metagenomes</taxon>
        <taxon>ecological metagenomes</taxon>
    </lineage>
</organism>
<dbReference type="Pfam" id="PF01555">
    <property type="entry name" value="N6_N4_Mtase"/>
    <property type="match status" value="1"/>
</dbReference>
<proteinExistence type="predicted"/>
<dbReference type="InterPro" id="IPR029063">
    <property type="entry name" value="SAM-dependent_MTases_sf"/>
</dbReference>
<dbReference type="Gene3D" id="3.40.50.150">
    <property type="entry name" value="Vaccinia Virus protein VP39"/>
    <property type="match status" value="2"/>
</dbReference>
<keyword evidence="2" id="KW-0808">Transferase</keyword>
<keyword evidence="3" id="KW-0949">S-adenosyl-L-methionine</keyword>
<name>A0A0F9CL51_9ZZZZ</name>
<gene>
    <name evidence="5" type="ORF">LCGC14_2311190</name>
</gene>
<protein>
    <recommendedName>
        <fullName evidence="4">DNA methylase N-4/N-6 domain-containing protein</fullName>
    </recommendedName>
</protein>
<dbReference type="AlphaFoldDB" id="A0A0F9CL51"/>
<dbReference type="PRINTS" id="PR00506">
    <property type="entry name" value="D21N6MTFRASE"/>
</dbReference>
<evidence type="ECO:0000256" key="2">
    <source>
        <dbReference type="ARBA" id="ARBA00022679"/>
    </source>
</evidence>
<dbReference type="GO" id="GO:0003677">
    <property type="term" value="F:DNA binding"/>
    <property type="evidence" value="ECO:0007669"/>
    <property type="project" value="InterPro"/>
</dbReference>
<reference evidence="5" key="1">
    <citation type="journal article" date="2015" name="Nature">
        <title>Complex archaea that bridge the gap between prokaryotes and eukaryotes.</title>
        <authorList>
            <person name="Spang A."/>
            <person name="Saw J.H."/>
            <person name="Jorgensen S.L."/>
            <person name="Zaremba-Niedzwiedzka K."/>
            <person name="Martijn J."/>
            <person name="Lind A.E."/>
            <person name="van Eijk R."/>
            <person name="Schleper C."/>
            <person name="Guy L."/>
            <person name="Ettema T.J."/>
        </authorList>
    </citation>
    <scope>NUCLEOTIDE SEQUENCE</scope>
</reference>
<dbReference type="SUPFAM" id="SSF53335">
    <property type="entry name" value="S-adenosyl-L-methionine-dependent methyltransferases"/>
    <property type="match status" value="1"/>
</dbReference>
<evidence type="ECO:0000259" key="4">
    <source>
        <dbReference type="Pfam" id="PF01555"/>
    </source>
</evidence>
<dbReference type="GO" id="GO:0008170">
    <property type="term" value="F:N-methyltransferase activity"/>
    <property type="evidence" value="ECO:0007669"/>
    <property type="project" value="InterPro"/>
</dbReference>
<accession>A0A0F9CL51</accession>
<feature type="domain" description="DNA methylase N-4/N-6" evidence="4">
    <location>
        <begin position="31"/>
        <end position="95"/>
    </location>
</feature>
<keyword evidence="1" id="KW-0489">Methyltransferase</keyword>
<sequence length="267" mass="30177">MNGKQFAPGVPRDEHGWILFPQRDSEWRKKLFPAEVSHHIAKANMHLIQALVEHLTEPGDTILDPFGGTGTLLIARLMGRNVSLIELEPAFLGIIRDTTDKWWMDKPELITGNTYGNVTLRTGDCRLVMPVFCDHVIFSPPYAQAMGKAGKKFTEYEDDKLYRGSMLNLGRLNPYLYTESMDAVYKLLAQSVPPGGFVAVIIKDQMRGDSRIHLSEGATRSATRAGFELFEWHKWLPPGSSYQAIHKSQGHNVVQDEDILIYRKPLL</sequence>
<dbReference type="InterPro" id="IPR002295">
    <property type="entry name" value="N4/N6-MTase_EcoPI_Mod-like"/>
</dbReference>
<dbReference type="InterPro" id="IPR002941">
    <property type="entry name" value="DNA_methylase_N4/N6"/>
</dbReference>